<dbReference type="Pfam" id="PF04356">
    <property type="entry name" value="DUF489"/>
    <property type="match status" value="1"/>
</dbReference>
<dbReference type="PANTHER" id="PTHR38100">
    <property type="entry name" value="HIGH FREQUENCY LYSOGENIZATION PROTEIN HFLD"/>
    <property type="match status" value="1"/>
</dbReference>
<accession>A0A418Y318</accession>
<evidence type="ECO:0000256" key="4">
    <source>
        <dbReference type="HAMAP-Rule" id="MF_00695"/>
    </source>
</evidence>
<evidence type="ECO:0000256" key="2">
    <source>
        <dbReference type="ARBA" id="ARBA00022490"/>
    </source>
</evidence>
<dbReference type="NCBIfam" id="NF001246">
    <property type="entry name" value="PRK00218.1-2"/>
    <property type="match status" value="1"/>
</dbReference>
<dbReference type="HAMAP" id="MF_00695">
    <property type="entry name" value="HflD_protein"/>
    <property type="match status" value="1"/>
</dbReference>
<keyword evidence="3 4" id="KW-0472">Membrane</keyword>
<protein>
    <recommendedName>
        <fullName evidence="4">High frequency lysogenization protein HflD homolog</fullName>
    </recommendedName>
</protein>
<dbReference type="RefSeq" id="WP_022984052.1">
    <property type="nucleotide sequence ID" value="NZ_CAXGPP010000032.1"/>
</dbReference>
<keyword evidence="2 4" id="KW-0963">Cytoplasm</keyword>
<name>A0A418Y318_9GAMM</name>
<dbReference type="GO" id="GO:0005737">
    <property type="term" value="C:cytoplasm"/>
    <property type="evidence" value="ECO:0007669"/>
    <property type="project" value="UniProtKB-SubCell"/>
</dbReference>
<dbReference type="AlphaFoldDB" id="A0A418Y318"/>
<dbReference type="Gene3D" id="1.10.3890.10">
    <property type="entry name" value="HflD-like"/>
    <property type="match status" value="1"/>
</dbReference>
<keyword evidence="6" id="KW-1185">Reference proteome</keyword>
<proteinExistence type="inferred from homology"/>
<comment type="caution">
    <text evidence="5">The sequence shown here is derived from an EMBL/GenBank/DDBJ whole genome shotgun (WGS) entry which is preliminary data.</text>
</comment>
<organism evidence="5 6">
    <name type="scientific">Alcanivorax profundi</name>
    <dbReference type="NCBI Taxonomy" id="2338368"/>
    <lineage>
        <taxon>Bacteria</taxon>
        <taxon>Pseudomonadati</taxon>
        <taxon>Pseudomonadota</taxon>
        <taxon>Gammaproteobacteria</taxon>
        <taxon>Oceanospirillales</taxon>
        <taxon>Alcanivoracaceae</taxon>
        <taxon>Alcanivorax</taxon>
    </lineage>
</organism>
<evidence type="ECO:0000313" key="5">
    <source>
        <dbReference type="EMBL" id="RJG19934.1"/>
    </source>
</evidence>
<dbReference type="PANTHER" id="PTHR38100:SF1">
    <property type="entry name" value="HIGH FREQUENCY LYSOGENIZATION PROTEIN HFLD"/>
    <property type="match status" value="1"/>
</dbReference>
<dbReference type="InterPro" id="IPR007451">
    <property type="entry name" value="HflD"/>
</dbReference>
<dbReference type="EMBL" id="QYYA01000001">
    <property type="protein sequence ID" value="RJG19934.1"/>
    <property type="molecule type" value="Genomic_DNA"/>
</dbReference>
<keyword evidence="1 4" id="KW-1003">Cell membrane</keyword>
<sequence>MSERFSREQQRTLALAAVFQAAQLADDIALRGDCDPRAFEALIEGVMALDAETFDAIYPRPGLLRDGMSLLNRSLNKDSAGGSLRPLNYGLALLHLAGKLRKNDDTTSILRHRLMALSGQQAHFSSLTDDAFCHRLAGIYVDTLGTFRFRIQVKGEPSHLQDENKAARIRALFLAGVRAAFLWHQFGGRRWHLLFQRKPILSQIESIDINNL</sequence>
<comment type="subcellular location">
    <subcellularLocation>
        <location evidence="4">Cytoplasm</location>
    </subcellularLocation>
    <subcellularLocation>
        <location evidence="4">Cell membrane</location>
        <topology evidence="4">Peripheral membrane protein</topology>
        <orientation evidence="4">Cytoplasmic side</orientation>
    </subcellularLocation>
</comment>
<reference evidence="5 6" key="1">
    <citation type="submission" date="2018-09" db="EMBL/GenBank/DDBJ databases">
        <title>Alcanivorax profundi sp. nov., isolated from 1000 m-depth seawater of the Mariana Trench.</title>
        <authorList>
            <person name="Liu J."/>
        </authorList>
    </citation>
    <scope>NUCLEOTIDE SEQUENCE [LARGE SCALE GENOMIC DNA]</scope>
    <source>
        <strain evidence="5 6">MTEO17</strain>
    </source>
</reference>
<dbReference type="InterPro" id="IPR035932">
    <property type="entry name" value="HflD-like_sf"/>
</dbReference>
<evidence type="ECO:0000256" key="3">
    <source>
        <dbReference type="ARBA" id="ARBA00023136"/>
    </source>
</evidence>
<dbReference type="SUPFAM" id="SSF101322">
    <property type="entry name" value="YcfC-like"/>
    <property type="match status" value="1"/>
</dbReference>
<dbReference type="GO" id="GO:0005886">
    <property type="term" value="C:plasma membrane"/>
    <property type="evidence" value="ECO:0007669"/>
    <property type="project" value="UniProtKB-SubCell"/>
</dbReference>
<evidence type="ECO:0000313" key="6">
    <source>
        <dbReference type="Proteomes" id="UP000283734"/>
    </source>
</evidence>
<dbReference type="OrthoDB" id="9788031at2"/>
<dbReference type="Proteomes" id="UP000283734">
    <property type="component" value="Unassembled WGS sequence"/>
</dbReference>
<evidence type="ECO:0000256" key="1">
    <source>
        <dbReference type="ARBA" id="ARBA00022475"/>
    </source>
</evidence>
<gene>
    <name evidence="4 5" type="primary">hflD</name>
    <name evidence="5" type="ORF">D4A39_03595</name>
</gene>
<comment type="similarity">
    <text evidence="4">Belongs to the HflD family.</text>
</comment>